<dbReference type="InterPro" id="IPR055530">
    <property type="entry name" value="DUF7104"/>
</dbReference>
<feature type="region of interest" description="Disordered" evidence="1">
    <location>
        <begin position="52"/>
        <end position="89"/>
    </location>
</feature>
<gene>
    <name evidence="2" type="ORF">BJY01DRAFT_241193</name>
</gene>
<organism evidence="2 3">
    <name type="scientific">Aspergillus pseudoustus</name>
    <dbReference type="NCBI Taxonomy" id="1810923"/>
    <lineage>
        <taxon>Eukaryota</taxon>
        <taxon>Fungi</taxon>
        <taxon>Dikarya</taxon>
        <taxon>Ascomycota</taxon>
        <taxon>Pezizomycotina</taxon>
        <taxon>Eurotiomycetes</taxon>
        <taxon>Eurotiomycetidae</taxon>
        <taxon>Eurotiales</taxon>
        <taxon>Aspergillaceae</taxon>
        <taxon>Aspergillus</taxon>
        <taxon>Aspergillus subgen. Nidulantes</taxon>
    </lineage>
</organism>
<evidence type="ECO:0000256" key="1">
    <source>
        <dbReference type="SAM" id="MobiDB-lite"/>
    </source>
</evidence>
<keyword evidence="3" id="KW-1185">Reference proteome</keyword>
<dbReference type="Proteomes" id="UP001610446">
    <property type="component" value="Unassembled WGS sequence"/>
</dbReference>
<proteinExistence type="predicted"/>
<feature type="region of interest" description="Disordered" evidence="1">
    <location>
        <begin position="1"/>
        <end position="34"/>
    </location>
</feature>
<protein>
    <recommendedName>
        <fullName evidence="4">Ankyrin repeat-containing domain protein</fullName>
    </recommendedName>
</protein>
<accession>A0ABR4IHS3</accession>
<name>A0ABR4IHS3_9EURO</name>
<feature type="compositionally biased region" description="Low complexity" evidence="1">
    <location>
        <begin position="12"/>
        <end position="26"/>
    </location>
</feature>
<comment type="caution">
    <text evidence="2">The sequence shown here is derived from an EMBL/GenBank/DDBJ whole genome shotgun (WGS) entry which is preliminary data.</text>
</comment>
<reference evidence="2 3" key="1">
    <citation type="submission" date="2024-07" db="EMBL/GenBank/DDBJ databases">
        <title>Section-level genome sequencing and comparative genomics of Aspergillus sections Usti and Cavernicolus.</title>
        <authorList>
            <consortium name="Lawrence Berkeley National Laboratory"/>
            <person name="Nybo J.L."/>
            <person name="Vesth T.C."/>
            <person name="Theobald S."/>
            <person name="Frisvad J.C."/>
            <person name="Larsen T.O."/>
            <person name="Kjaerboelling I."/>
            <person name="Rothschild-Mancinelli K."/>
            <person name="Lyhne E.K."/>
            <person name="Kogle M.E."/>
            <person name="Barry K."/>
            <person name="Clum A."/>
            <person name="Na H."/>
            <person name="Ledsgaard L."/>
            <person name="Lin J."/>
            <person name="Lipzen A."/>
            <person name="Kuo A."/>
            <person name="Riley R."/>
            <person name="Mondo S."/>
            <person name="Labutti K."/>
            <person name="Haridas S."/>
            <person name="Pangalinan J."/>
            <person name="Salamov A.A."/>
            <person name="Simmons B.A."/>
            <person name="Magnuson J.K."/>
            <person name="Chen J."/>
            <person name="Drula E."/>
            <person name="Henrissat B."/>
            <person name="Wiebenga A."/>
            <person name="Lubbers R.J."/>
            <person name="Gomes A.C."/>
            <person name="Makela M.R."/>
            <person name="Stajich J."/>
            <person name="Grigoriev I.V."/>
            <person name="Mortensen U.H."/>
            <person name="De Vries R.P."/>
            <person name="Baker S.E."/>
            <person name="Andersen M.R."/>
        </authorList>
    </citation>
    <scope>NUCLEOTIDE SEQUENCE [LARGE SCALE GENOMIC DNA]</scope>
    <source>
        <strain evidence="2 3">CBS 123904</strain>
    </source>
</reference>
<dbReference type="EMBL" id="JBFXLU010000404">
    <property type="protein sequence ID" value="KAL2827287.1"/>
    <property type="molecule type" value="Genomic_DNA"/>
</dbReference>
<dbReference type="Pfam" id="PF23397">
    <property type="entry name" value="DUF7104"/>
    <property type="match status" value="3"/>
</dbReference>
<feature type="compositionally biased region" description="Basic and acidic residues" evidence="1">
    <location>
        <begin position="73"/>
        <end position="89"/>
    </location>
</feature>
<evidence type="ECO:0000313" key="2">
    <source>
        <dbReference type="EMBL" id="KAL2827287.1"/>
    </source>
</evidence>
<evidence type="ECO:0000313" key="3">
    <source>
        <dbReference type="Proteomes" id="UP001610446"/>
    </source>
</evidence>
<evidence type="ECO:0008006" key="4">
    <source>
        <dbReference type="Google" id="ProtNLM"/>
    </source>
</evidence>
<dbReference type="InterPro" id="IPR036770">
    <property type="entry name" value="Ankyrin_rpt-contain_sf"/>
</dbReference>
<feature type="compositionally biased region" description="Acidic residues" evidence="1">
    <location>
        <begin position="63"/>
        <end position="72"/>
    </location>
</feature>
<feature type="compositionally biased region" description="Low complexity" evidence="1">
    <location>
        <begin position="52"/>
        <end position="62"/>
    </location>
</feature>
<sequence length="575" mass="62421">MTLRRLFRRPGAQAPRASKSSKAPSSVPQGKPTAHISTACATYGSDAIASMIAPPAMPSSTGDDSDGSSDTDDSLKMVRDASRPSKDRDLACRALQRRPGLKFGADAVQHAARAWDRDMIAFLLDTQGPKVHLTCGVIEAAVRNAWFGEEVISLLLGRVAAFENKRCGRDILLQLLSNPGVSVASGGVVNLLLNKPDIRVTDKALVAAARSDDWQVFEMLFARTSNIRCVEDIAAAAAGNQKAGWQIFRLLVDRGLEIPASETVWKAAAGHEKYGRKMIGKLLDQQGKVLDSEETILAAARNTGTGWFIIAFLLTHATSSQLVLTDKMILAAVDNKPHATDLVDLFLEKSSNEVQLTGRIVQGFTEPPAKEIPWINSVKFDICDAIFYILNGKHQDRFSFTAEALGGIMRRGTYELICQLLDTLGKKISITEKMIEAAAESNHGYDVAKIVQRLFRHTPSVKVTERAVIFAAGRSSGGERLFESFFEHDRGLQVPPEAIEAAANSRFWASDLVGILLGQTPTVQITETAIAAAGQDMYDTSTFDLLLSKCRGEIRLSLQGLPYMLRGGDYCVAAG</sequence>
<dbReference type="Gene3D" id="1.25.40.20">
    <property type="entry name" value="Ankyrin repeat-containing domain"/>
    <property type="match status" value="1"/>
</dbReference>